<dbReference type="RefSeq" id="XP_028151483.1">
    <property type="nucleotide sequence ID" value="XM_028295682.1"/>
</dbReference>
<evidence type="ECO:0000313" key="1">
    <source>
        <dbReference type="RefSeq" id="XP_028151483.1"/>
    </source>
</evidence>
<dbReference type="AlphaFoldDB" id="A0A6P7H181"/>
<reference evidence="1" key="1">
    <citation type="submission" date="2025-08" db="UniProtKB">
        <authorList>
            <consortium name="RefSeq"/>
        </authorList>
    </citation>
    <scope>IDENTIFICATION</scope>
    <source>
        <tissue evidence="1">Whole insect</tissue>
    </source>
</reference>
<proteinExistence type="predicted"/>
<name>A0A6P7H181_DIAVI</name>
<sequence>MEICSESEAEMIPEGIRETAKAAIYELLPVKSRNRYELVYDLFQKWSNDKNVHTVNEEVILAYLMEKSNILKPSSLWSNYSMLKSTLNIKNNIDISRYPKVNAFLKRKSIGYKLKKSKVLNKEEIDKFLSEGEDKIYLMTKVI</sequence>
<protein>
    <submittedName>
        <fullName evidence="1">Uncharacterized protein LOC114344851</fullName>
    </submittedName>
</protein>
<dbReference type="InParanoid" id="A0A6P7H181"/>
<accession>A0A6P7H181</accession>
<organism evidence="1">
    <name type="scientific">Diabrotica virgifera virgifera</name>
    <name type="common">western corn rootworm</name>
    <dbReference type="NCBI Taxonomy" id="50390"/>
    <lineage>
        <taxon>Eukaryota</taxon>
        <taxon>Metazoa</taxon>
        <taxon>Ecdysozoa</taxon>
        <taxon>Arthropoda</taxon>
        <taxon>Hexapoda</taxon>
        <taxon>Insecta</taxon>
        <taxon>Pterygota</taxon>
        <taxon>Neoptera</taxon>
        <taxon>Endopterygota</taxon>
        <taxon>Coleoptera</taxon>
        <taxon>Polyphaga</taxon>
        <taxon>Cucujiformia</taxon>
        <taxon>Chrysomeloidea</taxon>
        <taxon>Chrysomelidae</taxon>
        <taxon>Galerucinae</taxon>
        <taxon>Diabroticina</taxon>
        <taxon>Diabroticites</taxon>
        <taxon>Diabrotica</taxon>
    </lineage>
</organism>
<gene>
    <name evidence="1" type="primary">LOC114344851</name>
</gene>